<gene>
    <name evidence="2" type="ORF">C8P69_108188</name>
</gene>
<evidence type="ECO:0000313" key="3">
    <source>
        <dbReference type="Proteomes" id="UP000241808"/>
    </source>
</evidence>
<feature type="transmembrane region" description="Helical" evidence="1">
    <location>
        <begin position="7"/>
        <end position="37"/>
    </location>
</feature>
<sequence>MIPARAVAIAALTVFGWVFLALAGLMAIYVGLAVWAGDPSFKIAYLGLFLLLALGAAFGCRHMARRIGR</sequence>
<dbReference type="EMBL" id="PZZL01000008">
    <property type="protein sequence ID" value="PTM52387.1"/>
    <property type="molecule type" value="Genomic_DNA"/>
</dbReference>
<reference evidence="2 3" key="1">
    <citation type="submission" date="2018-04" db="EMBL/GenBank/DDBJ databases">
        <title>Genomic Encyclopedia of Archaeal and Bacterial Type Strains, Phase II (KMG-II): from individual species to whole genera.</title>
        <authorList>
            <person name="Goeker M."/>
        </authorList>
    </citation>
    <scope>NUCLEOTIDE SEQUENCE [LARGE SCALE GENOMIC DNA]</scope>
    <source>
        <strain evidence="2 3">DSM 25521</strain>
    </source>
</reference>
<dbReference type="Proteomes" id="UP000241808">
    <property type="component" value="Unassembled WGS sequence"/>
</dbReference>
<keyword evidence="3" id="KW-1185">Reference proteome</keyword>
<feature type="transmembrane region" description="Helical" evidence="1">
    <location>
        <begin position="43"/>
        <end position="60"/>
    </location>
</feature>
<keyword evidence="1" id="KW-0472">Membrane</keyword>
<dbReference type="AlphaFoldDB" id="A0A2T4YZI6"/>
<protein>
    <submittedName>
        <fullName evidence="2">Uncharacterized protein</fullName>
    </submittedName>
</protein>
<keyword evidence="1" id="KW-1133">Transmembrane helix</keyword>
<organism evidence="2 3">
    <name type="scientific">Phreatobacter oligotrophus</name>
    <dbReference type="NCBI Taxonomy" id="1122261"/>
    <lineage>
        <taxon>Bacteria</taxon>
        <taxon>Pseudomonadati</taxon>
        <taxon>Pseudomonadota</taxon>
        <taxon>Alphaproteobacteria</taxon>
        <taxon>Hyphomicrobiales</taxon>
        <taxon>Phreatobacteraceae</taxon>
        <taxon>Phreatobacter</taxon>
    </lineage>
</organism>
<accession>A0A2T4YZI6</accession>
<keyword evidence="1" id="KW-0812">Transmembrane</keyword>
<evidence type="ECO:0000256" key="1">
    <source>
        <dbReference type="SAM" id="Phobius"/>
    </source>
</evidence>
<name>A0A2T4YZI6_9HYPH</name>
<comment type="caution">
    <text evidence="2">The sequence shown here is derived from an EMBL/GenBank/DDBJ whole genome shotgun (WGS) entry which is preliminary data.</text>
</comment>
<evidence type="ECO:0000313" key="2">
    <source>
        <dbReference type="EMBL" id="PTM52387.1"/>
    </source>
</evidence>
<dbReference type="RefSeq" id="WP_108178763.1">
    <property type="nucleotide sequence ID" value="NZ_PZZL01000008.1"/>
</dbReference>
<proteinExistence type="predicted"/>